<accession>A0A1I8BMR2</accession>
<dbReference type="WBParaSite" id="MhA1_Contig316.frz3.gene7">
    <property type="protein sequence ID" value="MhA1_Contig316.frz3.gene7"/>
    <property type="gene ID" value="MhA1_Contig316.frz3.gene7"/>
</dbReference>
<dbReference type="AlphaFoldDB" id="A0A1I8BMR2"/>
<evidence type="ECO:0000256" key="1">
    <source>
        <dbReference type="SAM" id="MobiDB-lite"/>
    </source>
</evidence>
<evidence type="ECO:0000313" key="2">
    <source>
        <dbReference type="Proteomes" id="UP000095281"/>
    </source>
</evidence>
<proteinExistence type="predicted"/>
<protein>
    <submittedName>
        <fullName evidence="3">Uncharacterized protein</fullName>
    </submittedName>
</protein>
<keyword evidence="2" id="KW-1185">Reference proteome</keyword>
<evidence type="ECO:0000313" key="3">
    <source>
        <dbReference type="WBParaSite" id="MhA1_Contig316.frz3.gene7"/>
    </source>
</evidence>
<sequence length="119" mass="13819">MIKGMDLRAKGKQIVGSPSWQPSPPPSAPQSPSDFPKLEPKEFSLVEISLLVRILLNVDIEKIKDEENNGVIGILEDYRKELLIEELNNHKLFKDMFDDLEEVNYFYANMDNEMLFWFS</sequence>
<name>A0A1I8BMR2_MELHA</name>
<feature type="region of interest" description="Disordered" evidence="1">
    <location>
        <begin position="1"/>
        <end position="38"/>
    </location>
</feature>
<dbReference type="Proteomes" id="UP000095281">
    <property type="component" value="Unplaced"/>
</dbReference>
<organism evidence="2 3">
    <name type="scientific">Meloidogyne hapla</name>
    <name type="common">Root-knot nematode worm</name>
    <dbReference type="NCBI Taxonomy" id="6305"/>
    <lineage>
        <taxon>Eukaryota</taxon>
        <taxon>Metazoa</taxon>
        <taxon>Ecdysozoa</taxon>
        <taxon>Nematoda</taxon>
        <taxon>Chromadorea</taxon>
        <taxon>Rhabditida</taxon>
        <taxon>Tylenchina</taxon>
        <taxon>Tylenchomorpha</taxon>
        <taxon>Tylenchoidea</taxon>
        <taxon>Meloidogynidae</taxon>
        <taxon>Meloidogyninae</taxon>
        <taxon>Meloidogyne</taxon>
    </lineage>
</organism>
<reference evidence="3" key="1">
    <citation type="submission" date="2016-11" db="UniProtKB">
        <authorList>
            <consortium name="WormBaseParasite"/>
        </authorList>
    </citation>
    <scope>IDENTIFICATION</scope>
</reference>